<dbReference type="InterPro" id="IPR011006">
    <property type="entry name" value="CheY-like_superfamily"/>
</dbReference>
<dbReference type="Gene3D" id="3.40.50.2300">
    <property type="match status" value="1"/>
</dbReference>
<dbReference type="SUPFAM" id="SSF52172">
    <property type="entry name" value="CheY-like"/>
    <property type="match status" value="1"/>
</dbReference>
<dbReference type="Pfam" id="PF00072">
    <property type="entry name" value="Response_reg"/>
    <property type="match status" value="1"/>
</dbReference>
<gene>
    <name evidence="4" type="ORF">SAMN05216198_2284</name>
</gene>
<dbReference type="GO" id="GO:0000160">
    <property type="term" value="P:phosphorelay signal transduction system"/>
    <property type="evidence" value="ECO:0007669"/>
    <property type="project" value="InterPro"/>
</dbReference>
<feature type="domain" description="Response regulatory" evidence="3">
    <location>
        <begin position="6"/>
        <end position="123"/>
    </location>
</feature>
<dbReference type="PANTHER" id="PTHR44591">
    <property type="entry name" value="STRESS RESPONSE REGULATOR PROTEIN 1"/>
    <property type="match status" value="1"/>
</dbReference>
<keyword evidence="5" id="KW-1185">Reference proteome</keyword>
<dbReference type="EMBL" id="LT629748">
    <property type="protein sequence ID" value="SDS58601.1"/>
    <property type="molecule type" value="Genomic_DNA"/>
</dbReference>
<dbReference type="PANTHER" id="PTHR44591:SF3">
    <property type="entry name" value="RESPONSE REGULATORY DOMAIN-CONTAINING PROTEIN"/>
    <property type="match status" value="1"/>
</dbReference>
<proteinExistence type="predicted"/>
<dbReference type="SMART" id="SM00448">
    <property type="entry name" value="REC"/>
    <property type="match status" value="1"/>
</dbReference>
<sequence>MKQLERILHIEDDASIREIARVALEVVGGLTIKTCASGSAGLAAVEQFRPDLILLDVMMPGMDGPDTLRQLEQMRVLETCPLVFMTAKIQPDELEEYKRMGATAVIVKPFDPMSLSDQLREVWEAWHGQG</sequence>
<dbReference type="AlphaFoldDB" id="A0A1H1TEX7"/>
<dbReference type="Proteomes" id="UP000243426">
    <property type="component" value="Chromosome I"/>
</dbReference>
<dbReference type="RefSeq" id="WP_090273413.1">
    <property type="nucleotide sequence ID" value="NZ_LT629748.1"/>
</dbReference>
<dbReference type="PROSITE" id="PS50110">
    <property type="entry name" value="RESPONSE_REGULATORY"/>
    <property type="match status" value="1"/>
</dbReference>
<accession>A0A1H1TEX7</accession>
<protein>
    <submittedName>
        <fullName evidence="4">Response regulator receiver domain-containing protein</fullName>
    </submittedName>
</protein>
<keyword evidence="1 2" id="KW-0597">Phosphoprotein</keyword>
<dbReference type="OrthoDB" id="9800897at2"/>
<organism evidence="4 5">
    <name type="scientific">Halopseudomonas litoralis</name>
    <dbReference type="NCBI Taxonomy" id="797277"/>
    <lineage>
        <taxon>Bacteria</taxon>
        <taxon>Pseudomonadati</taxon>
        <taxon>Pseudomonadota</taxon>
        <taxon>Gammaproteobacteria</taxon>
        <taxon>Pseudomonadales</taxon>
        <taxon>Pseudomonadaceae</taxon>
        <taxon>Halopseudomonas</taxon>
    </lineage>
</organism>
<dbReference type="STRING" id="797277.SAMN05216198_2284"/>
<evidence type="ECO:0000259" key="3">
    <source>
        <dbReference type="PROSITE" id="PS50110"/>
    </source>
</evidence>
<evidence type="ECO:0000313" key="5">
    <source>
        <dbReference type="Proteomes" id="UP000243426"/>
    </source>
</evidence>
<evidence type="ECO:0000256" key="2">
    <source>
        <dbReference type="PROSITE-ProRule" id="PRU00169"/>
    </source>
</evidence>
<evidence type="ECO:0000256" key="1">
    <source>
        <dbReference type="ARBA" id="ARBA00022553"/>
    </source>
</evidence>
<dbReference type="InterPro" id="IPR050595">
    <property type="entry name" value="Bact_response_regulator"/>
</dbReference>
<feature type="modified residue" description="4-aspartylphosphate" evidence="2">
    <location>
        <position position="56"/>
    </location>
</feature>
<reference evidence="5" key="1">
    <citation type="submission" date="2016-10" db="EMBL/GenBank/DDBJ databases">
        <authorList>
            <person name="Varghese N."/>
            <person name="Submissions S."/>
        </authorList>
    </citation>
    <scope>NUCLEOTIDE SEQUENCE [LARGE SCALE GENOMIC DNA]</scope>
    <source>
        <strain evidence="5">2SM5</strain>
    </source>
</reference>
<evidence type="ECO:0000313" key="4">
    <source>
        <dbReference type="EMBL" id="SDS58601.1"/>
    </source>
</evidence>
<name>A0A1H1TEX7_9GAMM</name>
<dbReference type="InterPro" id="IPR001789">
    <property type="entry name" value="Sig_transdc_resp-reg_receiver"/>
</dbReference>